<name>A0ABR1XGQ5_9PEZI</name>
<dbReference type="PANTHER" id="PTHR43539">
    <property type="entry name" value="FLAVIN-BINDING MONOOXYGENASE-LIKE PROTEIN (AFU_ORTHOLOGUE AFUA_4G09220)"/>
    <property type="match status" value="1"/>
</dbReference>
<comment type="caution">
    <text evidence="2">The sequence shown here is derived from an EMBL/GenBank/DDBJ whole genome shotgun (WGS) entry which is preliminary data.</text>
</comment>
<dbReference type="SUPFAM" id="SSF51905">
    <property type="entry name" value="FAD/NAD(P)-binding domain"/>
    <property type="match status" value="1"/>
</dbReference>
<dbReference type="Gene3D" id="3.50.50.60">
    <property type="entry name" value="FAD/NAD(P)-binding domain"/>
    <property type="match status" value="1"/>
</dbReference>
<protein>
    <recommendedName>
        <fullName evidence="4">L-ornithine N(5)-oxygenase</fullName>
    </recommendedName>
</protein>
<reference evidence="2 3" key="1">
    <citation type="journal article" date="2022" name="G3 (Bethesda)">
        <title>Enemy or ally: a genomic approach to elucidate the lifestyle of Phyllosticta citrichinaensis.</title>
        <authorList>
            <person name="Buijs V.A."/>
            <person name="Groenewald J.Z."/>
            <person name="Haridas S."/>
            <person name="LaButti K.M."/>
            <person name="Lipzen A."/>
            <person name="Martin F.M."/>
            <person name="Barry K."/>
            <person name="Grigoriev I.V."/>
            <person name="Crous P.W."/>
            <person name="Seidl M.F."/>
        </authorList>
    </citation>
    <scope>NUCLEOTIDE SEQUENCE [LARGE SCALE GENOMIC DNA]</scope>
    <source>
        <strain evidence="2 3">CBS 129764</strain>
    </source>
</reference>
<evidence type="ECO:0000313" key="3">
    <source>
        <dbReference type="Proteomes" id="UP001456524"/>
    </source>
</evidence>
<proteinExistence type="predicted"/>
<organism evidence="2 3">
    <name type="scientific">Phyllosticta citrichinensis</name>
    <dbReference type="NCBI Taxonomy" id="1130410"/>
    <lineage>
        <taxon>Eukaryota</taxon>
        <taxon>Fungi</taxon>
        <taxon>Dikarya</taxon>
        <taxon>Ascomycota</taxon>
        <taxon>Pezizomycotina</taxon>
        <taxon>Dothideomycetes</taxon>
        <taxon>Dothideomycetes incertae sedis</taxon>
        <taxon>Botryosphaeriales</taxon>
        <taxon>Phyllostictaceae</taxon>
        <taxon>Phyllosticta</taxon>
    </lineage>
</organism>
<evidence type="ECO:0008006" key="4">
    <source>
        <dbReference type="Google" id="ProtNLM"/>
    </source>
</evidence>
<dbReference type="InterPro" id="IPR050982">
    <property type="entry name" value="Auxin_biosynth/cation_transpt"/>
</dbReference>
<evidence type="ECO:0000256" key="1">
    <source>
        <dbReference type="ARBA" id="ARBA00023002"/>
    </source>
</evidence>
<gene>
    <name evidence="2" type="ORF">IWX90DRAFT_490358</name>
</gene>
<dbReference type="Proteomes" id="UP001456524">
    <property type="component" value="Unassembled WGS sequence"/>
</dbReference>
<sequence>MSEETYGVKEGQHMPGAVIHRYLTDYAERFIGERIRLGTKVDTAEQNESGAWCMSTTHDHEIGRLRAKRLIVATGVTSEPAVLQLKGQDSFAAPIFHAKDFRQRDDTLATCRSVTVVGGAKSAWDASNAYAQAGIYVDLIIRESGRGPVWMAPPYGDEDGYGLIRRFLHGTWLGRKIVDGFWHILEEDVKSLNGYDKHPETKKLKPWNSAFWIASSLSILNYPTDFF</sequence>
<accession>A0ABR1XGQ5</accession>
<keyword evidence="1" id="KW-0560">Oxidoreductase</keyword>
<evidence type="ECO:0000313" key="2">
    <source>
        <dbReference type="EMBL" id="KAK8153696.1"/>
    </source>
</evidence>
<dbReference type="EMBL" id="JBBWUH010000012">
    <property type="protein sequence ID" value="KAK8153696.1"/>
    <property type="molecule type" value="Genomic_DNA"/>
</dbReference>
<dbReference type="InterPro" id="IPR036188">
    <property type="entry name" value="FAD/NAD-bd_sf"/>
</dbReference>
<dbReference type="Pfam" id="PF13738">
    <property type="entry name" value="Pyr_redox_3"/>
    <property type="match status" value="1"/>
</dbReference>
<keyword evidence="3" id="KW-1185">Reference proteome</keyword>
<dbReference type="PANTHER" id="PTHR43539:SF78">
    <property type="entry name" value="FLAVIN-CONTAINING MONOOXYGENASE"/>
    <property type="match status" value="1"/>
</dbReference>